<dbReference type="InterPro" id="IPR000477">
    <property type="entry name" value="RT_dom"/>
</dbReference>
<dbReference type="InterPro" id="IPR026960">
    <property type="entry name" value="RVT-Znf"/>
</dbReference>
<reference evidence="4" key="2">
    <citation type="submission" date="2025-08" db="UniProtKB">
        <authorList>
            <consortium name="RefSeq"/>
        </authorList>
    </citation>
    <scope>IDENTIFICATION</scope>
    <source>
        <tissue evidence="4">Leaf</tissue>
    </source>
</reference>
<sequence>MWGEIGDDVCKDILDFRNTGKLLKEINTTSVTLIPKGKCPESVQEYMPISCCNVVYKCISKVLCYRLRSILPDVIAQNQGAFVHNRFIAHNIMVFQDLAKGYERKNNSAGCLIKLDLQKPYDSCVRSPRFSLSINGTFHGFFEGKIGLRQGDPLSALLFVLCVEYLSRILMMVGEKEGFKFHPRCSASKLNILCYADDFILCCKVQRILDMTGFAKGCFPFRYLGIPICSKKISVAECEKIVEKMCVGIKWNGVADYGGLRKVAWNKENVWVRLIHSVYLKDQNWWGYFPKKGDSWYWKVICQVKELMKTYLSENQLRSLPTYSIKKSYCELVPANARVHWTNAVWGRLAQPKHRFIARLAVLGRLNTKYRLMQFGVSTDKLCLLCGLEVENHSHLFFGCQYNSRCCNMLLLV</sequence>
<dbReference type="CDD" id="cd01650">
    <property type="entry name" value="RT_nLTR_like"/>
    <property type="match status" value="1"/>
</dbReference>
<proteinExistence type="predicted"/>
<name>A0ABM3QXN4_SPIOL</name>
<feature type="domain" description="Reverse transcriptase zinc-binding" evidence="2">
    <location>
        <begin position="323"/>
        <end position="404"/>
    </location>
</feature>
<dbReference type="SUPFAM" id="SSF56672">
    <property type="entry name" value="DNA/RNA polymerases"/>
    <property type="match status" value="1"/>
</dbReference>
<evidence type="ECO:0000259" key="2">
    <source>
        <dbReference type="Pfam" id="PF13966"/>
    </source>
</evidence>
<dbReference type="PANTHER" id="PTHR33116">
    <property type="entry name" value="REVERSE TRANSCRIPTASE ZINC-BINDING DOMAIN-CONTAINING PROTEIN-RELATED-RELATED"/>
    <property type="match status" value="1"/>
</dbReference>
<evidence type="ECO:0000259" key="1">
    <source>
        <dbReference type="Pfam" id="PF00078"/>
    </source>
</evidence>
<organism evidence="3 4">
    <name type="scientific">Spinacia oleracea</name>
    <name type="common">Spinach</name>
    <dbReference type="NCBI Taxonomy" id="3562"/>
    <lineage>
        <taxon>Eukaryota</taxon>
        <taxon>Viridiplantae</taxon>
        <taxon>Streptophyta</taxon>
        <taxon>Embryophyta</taxon>
        <taxon>Tracheophyta</taxon>
        <taxon>Spermatophyta</taxon>
        <taxon>Magnoliopsida</taxon>
        <taxon>eudicotyledons</taxon>
        <taxon>Gunneridae</taxon>
        <taxon>Pentapetalae</taxon>
        <taxon>Caryophyllales</taxon>
        <taxon>Chenopodiaceae</taxon>
        <taxon>Chenopodioideae</taxon>
        <taxon>Anserineae</taxon>
        <taxon>Spinacia</taxon>
    </lineage>
</organism>
<reference evidence="3" key="1">
    <citation type="journal article" date="2021" name="Nat. Commun.">
        <title>Genomic analyses provide insights into spinach domestication and the genetic basis of agronomic traits.</title>
        <authorList>
            <person name="Cai X."/>
            <person name="Sun X."/>
            <person name="Xu C."/>
            <person name="Sun H."/>
            <person name="Wang X."/>
            <person name="Ge C."/>
            <person name="Zhang Z."/>
            <person name="Wang Q."/>
            <person name="Fei Z."/>
            <person name="Jiao C."/>
            <person name="Wang Q."/>
        </authorList>
    </citation>
    <scope>NUCLEOTIDE SEQUENCE [LARGE SCALE GENOMIC DNA]</scope>
    <source>
        <strain evidence="3">cv. Varoflay</strain>
    </source>
</reference>
<feature type="domain" description="Reverse transcriptase" evidence="1">
    <location>
        <begin position="35"/>
        <end position="205"/>
    </location>
</feature>
<dbReference type="Pfam" id="PF13966">
    <property type="entry name" value="zf-RVT"/>
    <property type="match status" value="1"/>
</dbReference>
<dbReference type="InterPro" id="IPR043502">
    <property type="entry name" value="DNA/RNA_pol_sf"/>
</dbReference>
<evidence type="ECO:0008006" key="5">
    <source>
        <dbReference type="Google" id="ProtNLM"/>
    </source>
</evidence>
<accession>A0ABM3QXN4</accession>
<dbReference type="Pfam" id="PF00078">
    <property type="entry name" value="RVT_1"/>
    <property type="match status" value="1"/>
</dbReference>
<evidence type="ECO:0000313" key="4">
    <source>
        <dbReference type="RefSeq" id="XP_056688116.1"/>
    </source>
</evidence>
<dbReference type="GeneID" id="130463100"/>
<dbReference type="PANTHER" id="PTHR33116:SF84">
    <property type="entry name" value="RNA-DIRECTED DNA POLYMERASE"/>
    <property type="match status" value="1"/>
</dbReference>
<dbReference type="RefSeq" id="XP_056688116.1">
    <property type="nucleotide sequence ID" value="XM_056832138.1"/>
</dbReference>
<gene>
    <name evidence="4" type="primary">LOC130463100</name>
</gene>
<dbReference type="Proteomes" id="UP000813463">
    <property type="component" value="Chromosome 6"/>
</dbReference>
<keyword evidence="3" id="KW-1185">Reference proteome</keyword>
<protein>
    <recommendedName>
        <fullName evidence="5">Reverse transcriptase domain-containing protein</fullName>
    </recommendedName>
</protein>
<evidence type="ECO:0000313" key="3">
    <source>
        <dbReference type="Proteomes" id="UP000813463"/>
    </source>
</evidence>